<dbReference type="PANTHER" id="PTHR10529">
    <property type="entry name" value="AP COMPLEX SUBUNIT MU"/>
    <property type="match status" value="1"/>
</dbReference>
<dbReference type="GO" id="GO:0006897">
    <property type="term" value="P:endocytosis"/>
    <property type="evidence" value="ECO:0007669"/>
    <property type="project" value="UniProtKB-KW"/>
</dbReference>
<evidence type="ECO:0000256" key="5">
    <source>
        <dbReference type="SAM" id="MobiDB-lite"/>
    </source>
</evidence>
<organism evidence="8 9">
    <name type="scientific">Oncorhynchus mykiss</name>
    <name type="common">Rainbow trout</name>
    <name type="synonym">Salmo gairdneri</name>
    <dbReference type="NCBI Taxonomy" id="8022"/>
    <lineage>
        <taxon>Eukaryota</taxon>
        <taxon>Metazoa</taxon>
        <taxon>Chordata</taxon>
        <taxon>Craniata</taxon>
        <taxon>Vertebrata</taxon>
        <taxon>Euteleostomi</taxon>
        <taxon>Actinopterygii</taxon>
        <taxon>Neopterygii</taxon>
        <taxon>Teleostei</taxon>
        <taxon>Protacanthopterygii</taxon>
        <taxon>Salmoniformes</taxon>
        <taxon>Salmonidae</taxon>
        <taxon>Salmoninae</taxon>
        <taxon>Oncorhynchus</taxon>
    </lineage>
</organism>
<keyword evidence="4" id="KW-0254">Endocytosis</keyword>
<evidence type="ECO:0000256" key="2">
    <source>
        <dbReference type="ARBA" id="ARBA00005579"/>
    </source>
</evidence>
<dbReference type="FunFam" id="2.60.40.1170:FF:000054">
    <property type="entry name" value="General transcription factor IIA, 1-like"/>
    <property type="match status" value="1"/>
</dbReference>
<name>A0A060XYD7_ONCMY</name>
<reference evidence="8" key="2">
    <citation type="submission" date="2014-03" db="EMBL/GenBank/DDBJ databases">
        <authorList>
            <person name="Genoscope - CEA"/>
        </authorList>
    </citation>
    <scope>NUCLEOTIDE SEQUENCE</scope>
</reference>
<proteinExistence type="inferred from homology"/>
<evidence type="ECO:0000313" key="8">
    <source>
        <dbReference type="EMBL" id="CDQ84247.1"/>
    </source>
</evidence>
<protein>
    <recommendedName>
        <fullName evidence="10">Stonin-1</fullName>
    </recommendedName>
</protein>
<dbReference type="EMBL" id="FR906371">
    <property type="protein sequence ID" value="CDQ84247.1"/>
    <property type="molecule type" value="Genomic_DNA"/>
</dbReference>
<dbReference type="InterPro" id="IPR050431">
    <property type="entry name" value="Adaptor_comp_med_subunit"/>
</dbReference>
<evidence type="ECO:0000313" key="9">
    <source>
        <dbReference type="Proteomes" id="UP000193380"/>
    </source>
</evidence>
<dbReference type="GO" id="GO:0005737">
    <property type="term" value="C:cytoplasm"/>
    <property type="evidence" value="ECO:0007669"/>
    <property type="project" value="UniProtKB-SubCell"/>
</dbReference>
<feature type="region of interest" description="Disordered" evidence="5">
    <location>
        <begin position="119"/>
        <end position="141"/>
    </location>
</feature>
<dbReference type="PROSITE" id="PS51072">
    <property type="entry name" value="MHD"/>
    <property type="match status" value="1"/>
</dbReference>
<evidence type="ECO:0000256" key="4">
    <source>
        <dbReference type="ARBA" id="ARBA00022583"/>
    </source>
</evidence>
<dbReference type="Proteomes" id="UP000193380">
    <property type="component" value="Unassembled WGS sequence"/>
</dbReference>
<feature type="compositionally biased region" description="Basic and acidic residues" evidence="5">
    <location>
        <begin position="220"/>
        <end position="234"/>
    </location>
</feature>
<evidence type="ECO:0000259" key="6">
    <source>
        <dbReference type="PROSITE" id="PS51070"/>
    </source>
</evidence>
<dbReference type="PROSITE" id="PS51070">
    <property type="entry name" value="SHD"/>
    <property type="match status" value="1"/>
</dbReference>
<keyword evidence="3" id="KW-0963">Cytoplasm</keyword>
<reference evidence="8" key="1">
    <citation type="journal article" date="2014" name="Nat. Commun.">
        <title>The rainbow trout genome provides novel insights into evolution after whole-genome duplication in vertebrates.</title>
        <authorList>
            <person name="Berthelot C."/>
            <person name="Brunet F."/>
            <person name="Chalopin D."/>
            <person name="Juanchich A."/>
            <person name="Bernard M."/>
            <person name="Noel B."/>
            <person name="Bento P."/>
            <person name="Da Silva C."/>
            <person name="Labadie K."/>
            <person name="Alberti A."/>
            <person name="Aury J.M."/>
            <person name="Louis A."/>
            <person name="Dehais P."/>
            <person name="Bardou P."/>
            <person name="Montfort J."/>
            <person name="Klopp C."/>
            <person name="Cabau C."/>
            <person name="Gaspin C."/>
            <person name="Thorgaard G.H."/>
            <person name="Boussaha M."/>
            <person name="Quillet E."/>
            <person name="Guyomard R."/>
            <person name="Galiana D."/>
            <person name="Bobe J."/>
            <person name="Volff J.N."/>
            <person name="Genet C."/>
            <person name="Wincker P."/>
            <person name="Jaillon O."/>
            <person name="Roest Crollius H."/>
            <person name="Guiguen Y."/>
        </authorList>
    </citation>
    <scope>NUCLEOTIDE SEQUENCE [LARGE SCALE GENOMIC DNA]</scope>
</reference>
<accession>A0A060XYD7</accession>
<dbReference type="InterPro" id="IPR036168">
    <property type="entry name" value="AP2_Mu_C_sf"/>
</dbReference>
<comment type="subcellular location">
    <subcellularLocation>
        <location evidence="1">Cytoplasm</location>
    </subcellularLocation>
</comment>
<comment type="similarity">
    <text evidence="2">Belongs to the Stoned B family.</text>
</comment>
<dbReference type="AlphaFoldDB" id="A0A060XYD7"/>
<evidence type="ECO:0000256" key="1">
    <source>
        <dbReference type="ARBA" id="ARBA00004496"/>
    </source>
</evidence>
<dbReference type="InterPro" id="IPR028565">
    <property type="entry name" value="MHD"/>
</dbReference>
<feature type="domain" description="SHD" evidence="6">
    <location>
        <begin position="253"/>
        <end position="383"/>
    </location>
</feature>
<evidence type="ECO:0000259" key="7">
    <source>
        <dbReference type="PROSITE" id="PS51072"/>
    </source>
</evidence>
<dbReference type="Gene3D" id="2.60.40.1170">
    <property type="entry name" value="Mu homology domain, subdomain B"/>
    <property type="match status" value="1"/>
</dbReference>
<feature type="region of interest" description="Disordered" evidence="5">
    <location>
        <begin position="209"/>
        <end position="234"/>
    </location>
</feature>
<dbReference type="PaxDb" id="8022-A0A060XYD7"/>
<dbReference type="Pfam" id="PF00928">
    <property type="entry name" value="Adap_comp_sub"/>
    <property type="match status" value="1"/>
</dbReference>
<feature type="domain" description="MHD" evidence="7">
    <location>
        <begin position="368"/>
        <end position="670"/>
    </location>
</feature>
<gene>
    <name evidence="8" type="ORF">GSONMT00020810001</name>
</gene>
<dbReference type="STRING" id="8022.A0A060XYD7"/>
<evidence type="ECO:0000256" key="3">
    <source>
        <dbReference type="ARBA" id="ARBA00022490"/>
    </source>
</evidence>
<feature type="compositionally biased region" description="Polar residues" evidence="5">
    <location>
        <begin position="119"/>
        <end position="134"/>
    </location>
</feature>
<sequence>MCSMNNPNWVTFEDECTTSTSPFFASTPLKIPGSGTRLASTPLKIPGMVLPSLGDPSWSFSSSLEFSSPPMHLNINGSSCVPCNTPLCTPVREAPPSSALPFHCRSWDQHDFFRSFSNQATHTGTTPHPQSDVSVSDGPGPFPSFQGDPGHFNPFWERAAPLPTEGGGSSLPCFFIQPKDSKDPPRPDHLQNSYFYICHKLEGLQAEEDNDTEEGLGMDRGGRRGVRDREDVREGPSTAFVSHSLFLSEKRDGWSLMLRIPEKKKPNVVPTVGPHLPASAVWRGAPDKGLEKPFKEFQLQPHCRFSDLKLKSNGEPRKIQTVKVEDVSYTEKKRYHHKLEVSHEAEVEQLLKFGTTEYGDMEDLLETEQEMTLQIPDHLWVQLDKDGVVMDRAAMTRIHCLAFLNGPGECFLALNDLGLLRFDASFGSEEDDLLEGWMEISDCHFHKCINDLEFHRSRLLKFSPPDACRVELMRYKTLALGCTNLPFSVKAVVTVQGAYVELQAFLNISAAFPSFTGVSETEPLYENVLIRVPVPADWVKVSRTVTLLRRKSLPARINRNACLGTVSVVESQPVMQVTVGTVKYENVYLAMVWRIDRLHAKNMAVENPIPSPLGSDQEIPTDWYPFVTMECEMVGAVVSQTRVTSLGTDSDVQPQKHVTGSICLRNYPIVFRLSSKNYLECILNLKDKLGNYIKC</sequence>
<evidence type="ECO:0008006" key="10">
    <source>
        <dbReference type="Google" id="ProtNLM"/>
    </source>
</evidence>
<dbReference type="SUPFAM" id="SSF49447">
    <property type="entry name" value="Second domain of Mu2 adaptin subunit (ap50) of ap2 adaptor"/>
    <property type="match status" value="1"/>
</dbReference>
<dbReference type="InterPro" id="IPR012320">
    <property type="entry name" value="SHD_dom"/>
</dbReference>